<feature type="transmembrane region" description="Helical" evidence="5">
    <location>
        <begin position="12"/>
        <end position="29"/>
    </location>
</feature>
<evidence type="ECO:0000313" key="8">
    <source>
        <dbReference type="Proteomes" id="UP001600894"/>
    </source>
</evidence>
<dbReference type="RefSeq" id="WP_390470184.1">
    <property type="nucleotide sequence ID" value="NZ_BAABXL010000001.1"/>
</dbReference>
<name>A0ABQ0AZI4_9FIRM</name>
<comment type="caution">
    <text evidence="7">The sequence shown here is derived from an EMBL/GenBank/DDBJ whole genome shotgun (WGS) entry which is preliminary data.</text>
</comment>
<keyword evidence="2 5" id="KW-0812">Transmembrane</keyword>
<accession>A0ABQ0AZI4</accession>
<dbReference type="Pfam" id="PF06271">
    <property type="entry name" value="RDD"/>
    <property type="match status" value="1"/>
</dbReference>
<keyword evidence="3 5" id="KW-1133">Transmembrane helix</keyword>
<keyword evidence="4 5" id="KW-0472">Membrane</keyword>
<evidence type="ECO:0000256" key="4">
    <source>
        <dbReference type="ARBA" id="ARBA00023136"/>
    </source>
</evidence>
<gene>
    <name evidence="7" type="ORF">F130042H8_24710</name>
</gene>
<evidence type="ECO:0000256" key="2">
    <source>
        <dbReference type="ARBA" id="ARBA00022692"/>
    </source>
</evidence>
<dbReference type="InterPro" id="IPR010432">
    <property type="entry name" value="RDD"/>
</dbReference>
<sequence length="119" mass="14362">MKRLVAHVIDYTLLTIPIMWFRLFMYDAIIAHPNIYKGIIFLIIYLWFWISDFLFSGSSIGKKIMRLHIEPKIKNKFLFSTLHASFKIMFTFISLMAFFIYVARGNTMPYDNFLYDYYK</sequence>
<evidence type="ECO:0000259" key="6">
    <source>
        <dbReference type="Pfam" id="PF06271"/>
    </source>
</evidence>
<evidence type="ECO:0000256" key="5">
    <source>
        <dbReference type="SAM" id="Phobius"/>
    </source>
</evidence>
<keyword evidence="8" id="KW-1185">Reference proteome</keyword>
<feature type="transmembrane region" description="Helical" evidence="5">
    <location>
        <begin position="35"/>
        <end position="56"/>
    </location>
</feature>
<evidence type="ECO:0000256" key="3">
    <source>
        <dbReference type="ARBA" id="ARBA00022989"/>
    </source>
</evidence>
<dbReference type="EMBL" id="BAABXL010000001">
    <property type="protein sequence ID" value="GAA6269411.1"/>
    <property type="molecule type" value="Genomic_DNA"/>
</dbReference>
<feature type="domain" description="RDD" evidence="6">
    <location>
        <begin position="1"/>
        <end position="101"/>
    </location>
</feature>
<protein>
    <recommendedName>
        <fullName evidence="6">RDD domain-containing protein</fullName>
    </recommendedName>
</protein>
<evidence type="ECO:0000313" key="7">
    <source>
        <dbReference type="EMBL" id="GAA6269411.1"/>
    </source>
</evidence>
<comment type="subcellular location">
    <subcellularLocation>
        <location evidence="1">Membrane</location>
        <topology evidence="1">Multi-pass membrane protein</topology>
    </subcellularLocation>
</comment>
<organism evidence="7 8">
    <name type="scientific">Enterocloster alcoholdehydrogenati</name>
    <dbReference type="NCBI Taxonomy" id="2547410"/>
    <lineage>
        <taxon>Bacteria</taxon>
        <taxon>Bacillati</taxon>
        <taxon>Bacillota</taxon>
        <taxon>Clostridia</taxon>
        <taxon>Lachnospirales</taxon>
        <taxon>Lachnospiraceae</taxon>
        <taxon>Enterocloster</taxon>
    </lineage>
</organism>
<reference evidence="7 8" key="1">
    <citation type="submission" date="2024-04" db="EMBL/GenBank/DDBJ databases">
        <title>Defined microbial consortia suppress multidrug-resistant proinflammatory Enterobacteriaceae via ecological control.</title>
        <authorList>
            <person name="Furuichi M."/>
            <person name="Kawaguchi T."/>
            <person name="Pust M."/>
            <person name="Yasuma K."/>
            <person name="Plichta D."/>
            <person name="Hasegawa N."/>
            <person name="Ohya T."/>
            <person name="Bhattarai S."/>
            <person name="Sasajima S."/>
            <person name="Aoto Y."/>
            <person name="Tuganbaev T."/>
            <person name="Yaginuma M."/>
            <person name="Ueda M."/>
            <person name="Okahashi N."/>
            <person name="Amafuji K."/>
            <person name="Kiridooshi Y."/>
            <person name="Sugita K."/>
            <person name="Strazar M."/>
            <person name="Skelly A."/>
            <person name="Suda W."/>
            <person name="Hattori M."/>
            <person name="Nakamoto N."/>
            <person name="Caballero S."/>
            <person name="Norman J."/>
            <person name="Olle B."/>
            <person name="Tanoue T."/>
            <person name="Arita M."/>
            <person name="Bucci V."/>
            <person name="Atarashi K."/>
            <person name="Xavier R."/>
            <person name="Honda K."/>
        </authorList>
    </citation>
    <scope>NUCLEOTIDE SEQUENCE [LARGE SCALE GENOMIC DNA]</scope>
    <source>
        <strain evidence="8">f13</strain>
    </source>
</reference>
<dbReference type="Proteomes" id="UP001600894">
    <property type="component" value="Unassembled WGS sequence"/>
</dbReference>
<proteinExistence type="predicted"/>
<evidence type="ECO:0000256" key="1">
    <source>
        <dbReference type="ARBA" id="ARBA00004141"/>
    </source>
</evidence>
<feature type="transmembrane region" description="Helical" evidence="5">
    <location>
        <begin position="77"/>
        <end position="103"/>
    </location>
</feature>